<dbReference type="Gene3D" id="2.40.30.200">
    <property type="match status" value="1"/>
</dbReference>
<evidence type="ECO:0008006" key="3">
    <source>
        <dbReference type="Google" id="ProtNLM"/>
    </source>
</evidence>
<accession>D3LC56</accession>
<dbReference type="EMBL" id="ACSE01000033">
    <property type="protein sequence ID" value="EFD87503.1"/>
    <property type="molecule type" value="Genomic_DNA"/>
</dbReference>
<proteinExistence type="predicted"/>
<dbReference type="AlphaFoldDB" id="D3LC56"/>
<comment type="caution">
    <text evidence="1">The sequence shown here is derived from an EMBL/GenBank/DDBJ whole genome shotgun (WGS) entry which is preliminary data.</text>
</comment>
<evidence type="ECO:0000313" key="2">
    <source>
        <dbReference type="Proteomes" id="UP000003075"/>
    </source>
</evidence>
<protein>
    <recommendedName>
        <fullName evidence="3">Phage tail protein</fullName>
    </recommendedName>
</protein>
<gene>
    <name evidence="1" type="ORF">AWRIB429_1936</name>
</gene>
<name>D3LC56_OENOE</name>
<dbReference type="RefSeq" id="WP_002819734.1">
    <property type="nucleotide sequence ID" value="NZ_ACSE01000033.1"/>
</dbReference>
<evidence type="ECO:0000313" key="1">
    <source>
        <dbReference type="EMBL" id="EFD87503.1"/>
    </source>
</evidence>
<dbReference type="Proteomes" id="UP000003075">
    <property type="component" value="Unassembled WGS sequence"/>
</dbReference>
<dbReference type="OrthoDB" id="1853834at2"/>
<sequence>MTERIMTWNGISSDNFNVFFLADAITFSKPERDLTQIEIPGRDGYVTIDNERLKPVSQNFDLVFLRKMSDTKSITDYINAITNWLFSTNSWSQLELDLFPDYFFRAMIQSGFDIIKTNALSGNFTVPFLLYPYKFLKSGQTQIAASASLTNPTAYSASPIYTITGSGNGSLTINGIGMGFQNVNGGLVIDIEKQTVMDLNGQPAYSTMTSEVFPILKSGLNTLSWTSGWSVQLVPNWKEVI</sequence>
<reference evidence="1 2" key="1">
    <citation type="journal article" date="2010" name="Appl. Microbiol. Biotechnol.">
        <title>Genotypic diversity in Oenococcus oeni by high-density microarray comparative genome hybridization and whole genome sequencing.</title>
        <authorList>
            <person name="Borneman A.R."/>
            <person name="Bartowsky E.J."/>
            <person name="McCarthy J."/>
            <person name="Chambers P.J."/>
        </authorList>
    </citation>
    <scope>NUCLEOTIDE SEQUENCE [LARGE SCALE GENOMIC DNA]</scope>
    <source>
        <strain evidence="1 2">AWRIB429</strain>
    </source>
</reference>
<dbReference type="GeneID" id="75065323"/>
<organism evidence="1 2">
    <name type="scientific">Oenococcus oeni AWRIB429</name>
    <dbReference type="NCBI Taxonomy" id="655225"/>
    <lineage>
        <taxon>Bacteria</taxon>
        <taxon>Bacillati</taxon>
        <taxon>Bacillota</taxon>
        <taxon>Bacilli</taxon>
        <taxon>Lactobacillales</taxon>
        <taxon>Lactobacillaceae</taxon>
        <taxon>Oenococcus</taxon>
    </lineage>
</organism>